<reference evidence="1" key="1">
    <citation type="submission" date="2022-07" db="EMBL/GenBank/DDBJ databases">
        <title>Bacterial species isolated from the porcine tonsil microbiota.</title>
        <authorList>
            <person name="Oliveira I.M.F."/>
        </authorList>
    </citation>
    <scope>NUCLEOTIDE SEQUENCE</scope>
    <source>
        <strain evidence="1">8QC2O2</strain>
    </source>
</reference>
<dbReference type="AlphaFoldDB" id="A0AAW5LSV8"/>
<comment type="caution">
    <text evidence="1">The sequence shown here is derived from an EMBL/GenBank/DDBJ whole genome shotgun (WGS) entry which is preliminary data.</text>
</comment>
<name>A0AAW5LSV8_MAMSC</name>
<accession>A0AAW5LSV8</accession>
<evidence type="ECO:0000313" key="2">
    <source>
        <dbReference type="Proteomes" id="UP001204068"/>
    </source>
</evidence>
<dbReference type="Proteomes" id="UP001204068">
    <property type="component" value="Unassembled WGS sequence"/>
</dbReference>
<dbReference type="EMBL" id="JANILD010000010">
    <property type="protein sequence ID" value="MCQ9305008.1"/>
    <property type="molecule type" value="Genomic_DNA"/>
</dbReference>
<organism evidence="1 2">
    <name type="scientific">Mammaliicoccus sciuri</name>
    <name type="common">Staphylococcus sciuri</name>
    <dbReference type="NCBI Taxonomy" id="1296"/>
    <lineage>
        <taxon>Bacteria</taxon>
        <taxon>Bacillati</taxon>
        <taxon>Bacillota</taxon>
        <taxon>Bacilli</taxon>
        <taxon>Bacillales</taxon>
        <taxon>Staphylococcaceae</taxon>
        <taxon>Mammaliicoccus</taxon>
    </lineage>
</organism>
<gene>
    <name evidence="1" type="ORF">NQ032_15465</name>
</gene>
<sequence length="175" mass="19182">MASYIAVVEPANNELPDAEGYLVSDLQEGEHNISAELSEKVIAGKTDYEYTSVAEEFTFTTGRIPGDKGQEQFKKAIKARQQVRVWLIEKKKQNGVYPAIFGYAVVEELGNSFDDEEDTIEVTLKVKFNTAEGGFESLPQSWLDPSVAGTTVEYEEPGAYKGSLENREAVSGSGA</sequence>
<proteinExistence type="predicted"/>
<protein>
    <submittedName>
        <fullName evidence="1">Phage tail protein</fullName>
    </submittedName>
</protein>
<evidence type="ECO:0000313" key="1">
    <source>
        <dbReference type="EMBL" id="MCQ9305008.1"/>
    </source>
</evidence>
<dbReference type="RefSeq" id="WP_239771887.1">
    <property type="nucleotide sequence ID" value="NZ_JANILD010000010.1"/>
</dbReference>